<dbReference type="InterPro" id="IPR052712">
    <property type="entry name" value="Acid_resist_chaperone_HdeD"/>
</dbReference>
<dbReference type="Pfam" id="PF03729">
    <property type="entry name" value="DUF308"/>
    <property type="match status" value="2"/>
</dbReference>
<keyword evidence="3" id="KW-1185">Reference proteome</keyword>
<evidence type="ECO:0000313" key="2">
    <source>
        <dbReference type="EMBL" id="MDA0642707.1"/>
    </source>
</evidence>
<evidence type="ECO:0000313" key="3">
    <source>
        <dbReference type="Proteomes" id="UP001212498"/>
    </source>
</evidence>
<feature type="transmembrane region" description="Helical" evidence="1">
    <location>
        <begin position="35"/>
        <end position="54"/>
    </location>
</feature>
<accession>A0ABT4SZL2</accession>
<dbReference type="InterPro" id="IPR005325">
    <property type="entry name" value="DUF308_memb"/>
</dbReference>
<feature type="transmembrane region" description="Helical" evidence="1">
    <location>
        <begin position="122"/>
        <end position="143"/>
    </location>
</feature>
<evidence type="ECO:0000256" key="1">
    <source>
        <dbReference type="SAM" id="Phobius"/>
    </source>
</evidence>
<dbReference type="PANTHER" id="PTHR34989:SF1">
    <property type="entry name" value="PROTEIN HDED"/>
    <property type="match status" value="1"/>
</dbReference>
<keyword evidence="1" id="KW-1133">Transmembrane helix</keyword>
<feature type="transmembrane region" description="Helical" evidence="1">
    <location>
        <begin position="12"/>
        <end position="29"/>
    </location>
</feature>
<name>A0ABT4SZL2_9ACTN</name>
<organism evidence="2 3">
    <name type="scientific">Nonomuraea ferruginea</name>
    <dbReference type="NCBI Taxonomy" id="46174"/>
    <lineage>
        <taxon>Bacteria</taxon>
        <taxon>Bacillati</taxon>
        <taxon>Actinomycetota</taxon>
        <taxon>Actinomycetes</taxon>
        <taxon>Streptosporangiales</taxon>
        <taxon>Streptosporangiaceae</taxon>
        <taxon>Nonomuraea</taxon>
    </lineage>
</organism>
<feature type="transmembrane region" description="Helical" evidence="1">
    <location>
        <begin position="66"/>
        <end position="84"/>
    </location>
</feature>
<protein>
    <submittedName>
        <fullName evidence="2">HdeD family acid-resistance protein</fullName>
    </submittedName>
</protein>
<dbReference type="EMBL" id="JAPNUD010000048">
    <property type="protein sequence ID" value="MDA0642707.1"/>
    <property type="molecule type" value="Genomic_DNA"/>
</dbReference>
<keyword evidence="1" id="KW-0472">Membrane</keyword>
<gene>
    <name evidence="2" type="ORF">OUY24_18935</name>
</gene>
<feature type="transmembrane region" description="Helical" evidence="1">
    <location>
        <begin position="90"/>
        <end position="110"/>
    </location>
</feature>
<comment type="caution">
    <text evidence="2">The sequence shown here is derived from an EMBL/GenBank/DDBJ whole genome shotgun (WGS) entry which is preliminary data.</text>
</comment>
<proteinExistence type="predicted"/>
<dbReference type="Proteomes" id="UP001212498">
    <property type="component" value="Unassembled WGS sequence"/>
</dbReference>
<dbReference type="PANTHER" id="PTHR34989">
    <property type="entry name" value="PROTEIN HDED"/>
    <property type="match status" value="1"/>
</dbReference>
<sequence length="175" mass="19085">MEQQLARTWWMPLVRGIAAVIFGILALIWPGITLLVLVIFFGAYAIVDGIVAIYSAYRHEVRSRAWAVALGVIGILAGLAAFIWPGITSLVLLYLIALWAIFTGIAEIADGIQLRKVISNEWMLILGGVLSVIFGVLLLLWPAAGLLSLVWLVGIFALLYGITLIALSFRLKKIA</sequence>
<reference evidence="2 3" key="1">
    <citation type="submission" date="2022-11" db="EMBL/GenBank/DDBJ databases">
        <title>Nonomuraea corallina sp. nov., a new species of the genus Nonomuraea isolated from sea side sediment in Thai sea.</title>
        <authorList>
            <person name="Ngamcharungchit C."/>
            <person name="Matsumoto A."/>
            <person name="Suriyachadkun C."/>
            <person name="Panbangred W."/>
            <person name="Inahashi Y."/>
            <person name="Intra B."/>
        </authorList>
    </citation>
    <scope>NUCLEOTIDE SEQUENCE [LARGE SCALE GENOMIC DNA]</scope>
    <source>
        <strain evidence="2 3">DSM 43553</strain>
    </source>
</reference>
<keyword evidence="1" id="KW-0812">Transmembrane</keyword>
<feature type="transmembrane region" description="Helical" evidence="1">
    <location>
        <begin position="149"/>
        <end position="169"/>
    </location>
</feature>
<dbReference type="RefSeq" id="WP_219543799.1">
    <property type="nucleotide sequence ID" value="NZ_BAABFD010000011.1"/>
</dbReference>